<keyword evidence="8" id="KW-1185">Reference proteome</keyword>
<comment type="similarity">
    <text evidence="5 6">Belongs to the glutamate--cysteine ligase type 2 family. EgtA subfamily.</text>
</comment>
<dbReference type="InterPro" id="IPR017809">
    <property type="entry name" value="EgtA_Actinobacteria"/>
</dbReference>
<dbReference type="InterPro" id="IPR014746">
    <property type="entry name" value="Gln_synth/guanido_kin_cat_dom"/>
</dbReference>
<accession>A0ABY5YXG3</accession>
<dbReference type="PANTHER" id="PTHR34378">
    <property type="entry name" value="GLUTAMATE--CYSTEINE LIGASE, CHLOROPLASTIC"/>
    <property type="match status" value="1"/>
</dbReference>
<evidence type="ECO:0000256" key="4">
    <source>
        <dbReference type="ARBA" id="ARBA00048819"/>
    </source>
</evidence>
<comment type="function">
    <text evidence="5">Catalyzes the synthesis of gamma-glutamylcysteine (gamma-GC). This compound is used as substrate for the biosynthesis of the low-molecular thiol compound ergothioneine.</text>
</comment>
<dbReference type="GO" id="GO:0004357">
    <property type="term" value="F:glutamate-cysteine ligase activity"/>
    <property type="evidence" value="ECO:0007669"/>
    <property type="project" value="UniProtKB-EC"/>
</dbReference>
<organism evidence="7 8">
    <name type="scientific">Dactylosporangium roseum</name>
    <dbReference type="NCBI Taxonomy" id="47989"/>
    <lineage>
        <taxon>Bacteria</taxon>
        <taxon>Bacillati</taxon>
        <taxon>Actinomycetota</taxon>
        <taxon>Actinomycetes</taxon>
        <taxon>Micromonosporales</taxon>
        <taxon>Micromonosporaceae</taxon>
        <taxon>Dactylosporangium</taxon>
    </lineage>
</organism>
<comment type="pathway">
    <text evidence="5">Amino-acid biosynthesis; ergothioneine biosynthesis.</text>
</comment>
<dbReference type="EC" id="6.3.2.2" evidence="5"/>
<dbReference type="EMBL" id="CP073721">
    <property type="protein sequence ID" value="UWZ34066.1"/>
    <property type="molecule type" value="Genomic_DNA"/>
</dbReference>
<sequence>MATLQSKRKTADHDAVIRDVEQAEGYIASICFKTGPPETVGVELEYTVHDGTTPTTPLDRDRLCQALGDHAPGTLRADSPGLPLAHGAAVTLEPGGQVELSSRPHPSLTALHAAVNAELDQLTALLARTGLRLGDTGADPHRPPRRLLSTPRYDAMEAAFERRGVCGTIMMCSTAGLQVCLDAGPADGLAARWAAVHTLGPPLLALFANSHRLAGLDSGWASARQRVWHGIDPSRTRPAATSDDPVADWVRYALTATLLCVRRTDGPWTAPPDVTFADWIRGGLPGRPTYADLEYHLSTLFPPVRPRGYLEIRYLDTQPGRSWFAPAALLSAVLTDHATTDKARDLCAPAAGRWVEAARDGMADPVLAGAARAVRDLALANLDLPQHLLDEVIEGSTRNG</sequence>
<proteinExistence type="inferred from homology"/>
<dbReference type="Proteomes" id="UP001058271">
    <property type="component" value="Chromosome"/>
</dbReference>
<dbReference type="RefSeq" id="WP_260723358.1">
    <property type="nucleotide sequence ID" value="NZ_CP073721.1"/>
</dbReference>
<dbReference type="NCBIfam" id="TIGR03444">
    <property type="entry name" value="EgtA_Cys_ligase"/>
    <property type="match status" value="1"/>
</dbReference>
<dbReference type="PIRSF" id="PIRSF017901">
    <property type="entry name" value="GCL"/>
    <property type="match status" value="1"/>
</dbReference>
<evidence type="ECO:0000256" key="5">
    <source>
        <dbReference type="HAMAP-Rule" id="MF_02034"/>
    </source>
</evidence>
<keyword evidence="3 5" id="KW-0067">ATP-binding</keyword>
<gene>
    <name evidence="5 7" type="primary">egtA</name>
    <name evidence="7" type="ORF">Drose_22725</name>
</gene>
<evidence type="ECO:0000256" key="3">
    <source>
        <dbReference type="ARBA" id="ARBA00022840"/>
    </source>
</evidence>
<name>A0ABY5YXG3_9ACTN</name>
<evidence type="ECO:0000256" key="1">
    <source>
        <dbReference type="ARBA" id="ARBA00022598"/>
    </source>
</evidence>
<dbReference type="InterPro" id="IPR035434">
    <property type="entry name" value="GCL_bact_plant"/>
</dbReference>
<comment type="catalytic activity">
    <reaction evidence="4 5 6">
        <text>L-cysteine + L-glutamate + ATP = gamma-L-glutamyl-L-cysteine + ADP + phosphate + H(+)</text>
        <dbReference type="Rhea" id="RHEA:13285"/>
        <dbReference type="ChEBI" id="CHEBI:15378"/>
        <dbReference type="ChEBI" id="CHEBI:29985"/>
        <dbReference type="ChEBI" id="CHEBI:30616"/>
        <dbReference type="ChEBI" id="CHEBI:35235"/>
        <dbReference type="ChEBI" id="CHEBI:43474"/>
        <dbReference type="ChEBI" id="CHEBI:58173"/>
        <dbReference type="ChEBI" id="CHEBI:456216"/>
        <dbReference type="EC" id="6.3.2.2"/>
    </reaction>
</comment>
<dbReference type="SUPFAM" id="SSF55931">
    <property type="entry name" value="Glutamine synthetase/guanido kinase"/>
    <property type="match status" value="1"/>
</dbReference>
<dbReference type="InterPro" id="IPR006336">
    <property type="entry name" value="GCS2"/>
</dbReference>
<dbReference type="Gene3D" id="3.30.590.20">
    <property type="match status" value="1"/>
</dbReference>
<dbReference type="HAMAP" id="MF_02034">
    <property type="entry name" value="EgtA"/>
    <property type="match status" value="1"/>
</dbReference>
<evidence type="ECO:0000256" key="6">
    <source>
        <dbReference type="PIRNR" id="PIRNR017901"/>
    </source>
</evidence>
<evidence type="ECO:0000313" key="7">
    <source>
        <dbReference type="EMBL" id="UWZ34066.1"/>
    </source>
</evidence>
<reference evidence="7" key="1">
    <citation type="submission" date="2021-04" db="EMBL/GenBank/DDBJ databases">
        <title>Biosynthetic gene clusters of Dactylosporangioum roseum.</title>
        <authorList>
            <person name="Hartkoorn R.C."/>
            <person name="Beaudoing E."/>
            <person name="Hot D."/>
            <person name="Moureu S."/>
        </authorList>
    </citation>
    <scope>NUCLEOTIDE SEQUENCE</scope>
    <source>
        <strain evidence="7">NRRL B-16295</strain>
    </source>
</reference>
<dbReference type="PANTHER" id="PTHR34378:SF1">
    <property type="entry name" value="GLUTAMATE--CYSTEINE LIGASE, CHLOROPLASTIC"/>
    <property type="match status" value="1"/>
</dbReference>
<keyword evidence="2 5" id="KW-0547">Nucleotide-binding</keyword>
<evidence type="ECO:0000256" key="2">
    <source>
        <dbReference type="ARBA" id="ARBA00022741"/>
    </source>
</evidence>
<evidence type="ECO:0000313" key="8">
    <source>
        <dbReference type="Proteomes" id="UP001058271"/>
    </source>
</evidence>
<protein>
    <recommendedName>
        <fullName evidence="5">Glutamate--cysteine ligase EgtA</fullName>
        <ecNumber evidence="5">6.3.2.2</ecNumber>
    </recommendedName>
    <alternativeName>
        <fullName evidence="5">Gamma-glutamylcysteine synthase</fullName>
        <shortName evidence="5">GCS</shortName>
        <shortName evidence="5">Gamma-ECS</shortName>
    </alternativeName>
</protein>
<keyword evidence="1 5" id="KW-0436">Ligase</keyword>
<dbReference type="Pfam" id="PF04107">
    <property type="entry name" value="GCS2"/>
    <property type="match status" value="1"/>
</dbReference>